<dbReference type="RefSeq" id="WP_275111673.1">
    <property type="nucleotide sequence ID" value="NZ_JAKJSC010000010.1"/>
</dbReference>
<reference evidence="2 3" key="1">
    <citation type="submission" date="2022-01" db="EMBL/GenBank/DDBJ databases">
        <title>Labilibaculum sp. nov, a marine bacterium isolated from Antarctica.</title>
        <authorList>
            <person name="Dai W."/>
        </authorList>
    </citation>
    <scope>NUCLEOTIDE SEQUENCE [LARGE SCALE GENOMIC DNA]</scope>
    <source>
        <strain evidence="2 3">DW002</strain>
    </source>
</reference>
<keyword evidence="1" id="KW-0732">Signal</keyword>
<keyword evidence="3" id="KW-1185">Reference proteome</keyword>
<sequence length="121" mass="14131">MKIITSVLILLLGFSSCNASKNDTPKCDIQNPFEEYTWLKEIKESLKDSDVEKTIYQATYNKQIVFYLMVTDPRVRLAFGVTLWDSDGKIVRKFKSNESEDYEKLVTNRIALYKHLPDKKE</sequence>
<dbReference type="Proteomes" id="UP001528920">
    <property type="component" value="Unassembled WGS sequence"/>
</dbReference>
<dbReference type="PROSITE" id="PS51257">
    <property type="entry name" value="PROKAR_LIPOPROTEIN"/>
    <property type="match status" value="1"/>
</dbReference>
<evidence type="ECO:0008006" key="4">
    <source>
        <dbReference type="Google" id="ProtNLM"/>
    </source>
</evidence>
<evidence type="ECO:0000313" key="3">
    <source>
        <dbReference type="Proteomes" id="UP001528920"/>
    </source>
</evidence>
<feature type="signal peptide" evidence="1">
    <location>
        <begin position="1"/>
        <end position="19"/>
    </location>
</feature>
<feature type="chain" id="PRO_5046390239" description="Lipoprotein" evidence="1">
    <location>
        <begin position="20"/>
        <end position="121"/>
    </location>
</feature>
<dbReference type="EMBL" id="JAKJSC010000010">
    <property type="protein sequence ID" value="MDE5420342.1"/>
    <property type="molecule type" value="Genomic_DNA"/>
</dbReference>
<comment type="caution">
    <text evidence="2">The sequence shown here is derived from an EMBL/GenBank/DDBJ whole genome shotgun (WGS) entry which is preliminary data.</text>
</comment>
<accession>A0ABT5VZT0</accession>
<protein>
    <recommendedName>
        <fullName evidence="4">Lipoprotein</fullName>
    </recommendedName>
</protein>
<proteinExistence type="predicted"/>
<gene>
    <name evidence="2" type="ORF">L3049_20300</name>
</gene>
<organism evidence="2 3">
    <name type="scientific">Paralabilibaculum antarcticum</name>
    <dbReference type="NCBI Taxonomy" id="2912572"/>
    <lineage>
        <taxon>Bacteria</taxon>
        <taxon>Pseudomonadati</taxon>
        <taxon>Bacteroidota</taxon>
        <taxon>Bacteroidia</taxon>
        <taxon>Marinilabiliales</taxon>
        <taxon>Marinifilaceae</taxon>
        <taxon>Paralabilibaculum</taxon>
    </lineage>
</organism>
<evidence type="ECO:0000256" key="1">
    <source>
        <dbReference type="SAM" id="SignalP"/>
    </source>
</evidence>
<name>A0ABT5VZT0_9BACT</name>
<evidence type="ECO:0000313" key="2">
    <source>
        <dbReference type="EMBL" id="MDE5420342.1"/>
    </source>
</evidence>